<dbReference type="EMBL" id="JAUSUL010000002">
    <property type="protein sequence ID" value="MDQ0316335.1"/>
    <property type="molecule type" value="Genomic_DNA"/>
</dbReference>
<feature type="domain" description="Rhodanese" evidence="9">
    <location>
        <begin position="20"/>
        <end position="137"/>
    </location>
</feature>
<dbReference type="PANTHER" id="PTHR11364:SF27">
    <property type="entry name" value="SULFURTRANSFERASE"/>
    <property type="match status" value="1"/>
</dbReference>
<dbReference type="CDD" id="cd01448">
    <property type="entry name" value="TST_Repeat_1"/>
    <property type="match status" value="1"/>
</dbReference>
<evidence type="ECO:0000259" key="9">
    <source>
        <dbReference type="PROSITE" id="PS50206"/>
    </source>
</evidence>
<dbReference type="Proteomes" id="UP001229244">
    <property type="component" value="Unassembled WGS sequence"/>
</dbReference>
<comment type="subcellular location">
    <subcellularLocation>
        <location evidence="1">Cytoplasm</location>
    </subcellularLocation>
</comment>
<protein>
    <recommendedName>
        <fullName evidence="7">3-mercaptopyruvate sulfurtransferase</fullName>
        <ecNumber evidence="6">2.8.1.2</ecNumber>
    </recommendedName>
    <alternativeName>
        <fullName evidence="8">Rhodanese-like protein</fullName>
    </alternativeName>
</protein>
<dbReference type="NCBIfam" id="NF008557">
    <property type="entry name" value="PRK11493.1"/>
    <property type="match status" value="1"/>
</dbReference>
<evidence type="ECO:0000256" key="5">
    <source>
        <dbReference type="ARBA" id="ARBA00051793"/>
    </source>
</evidence>
<comment type="caution">
    <text evidence="10">The sequence shown here is derived from an EMBL/GenBank/DDBJ whole genome shotgun (WGS) entry which is preliminary data.</text>
</comment>
<evidence type="ECO:0000256" key="6">
    <source>
        <dbReference type="ARBA" id="ARBA00066832"/>
    </source>
</evidence>
<keyword evidence="4" id="KW-0677">Repeat</keyword>
<dbReference type="GO" id="GO:0004792">
    <property type="term" value="F:thiosulfate-cyanide sulfurtransferase activity"/>
    <property type="evidence" value="ECO:0007669"/>
    <property type="project" value="InterPro"/>
</dbReference>
<evidence type="ECO:0000256" key="1">
    <source>
        <dbReference type="ARBA" id="ARBA00004496"/>
    </source>
</evidence>
<dbReference type="PANTHER" id="PTHR11364">
    <property type="entry name" value="THIOSULFATE SULFERTANSFERASE"/>
    <property type="match status" value="1"/>
</dbReference>
<comment type="catalytic activity">
    <reaction evidence="5">
        <text>2-oxo-3-sulfanylpropanoate + [thioredoxin]-dithiol = [thioredoxin]-disulfide + hydrogen sulfide + pyruvate + H(+)</text>
        <dbReference type="Rhea" id="RHEA:21740"/>
        <dbReference type="Rhea" id="RHEA-COMP:10698"/>
        <dbReference type="Rhea" id="RHEA-COMP:10700"/>
        <dbReference type="ChEBI" id="CHEBI:15361"/>
        <dbReference type="ChEBI" id="CHEBI:15378"/>
        <dbReference type="ChEBI" id="CHEBI:29919"/>
        <dbReference type="ChEBI" id="CHEBI:29950"/>
        <dbReference type="ChEBI" id="CHEBI:50058"/>
        <dbReference type="ChEBI" id="CHEBI:57678"/>
        <dbReference type="EC" id="2.8.1.2"/>
    </reaction>
    <physiologicalReaction direction="left-to-right" evidence="5">
        <dbReference type="Rhea" id="RHEA:21741"/>
    </physiologicalReaction>
</comment>
<dbReference type="PROSITE" id="PS50206">
    <property type="entry name" value="RHODANESE_3"/>
    <property type="match status" value="2"/>
</dbReference>
<proteinExistence type="predicted"/>
<dbReference type="GO" id="GO:0016784">
    <property type="term" value="F:3-mercaptopyruvate sulfurtransferase activity"/>
    <property type="evidence" value="ECO:0007669"/>
    <property type="project" value="UniProtKB-EC"/>
</dbReference>
<dbReference type="Gene3D" id="3.40.250.10">
    <property type="entry name" value="Rhodanese-like domain"/>
    <property type="match status" value="2"/>
</dbReference>
<keyword evidence="2" id="KW-0963">Cytoplasm</keyword>
<sequence>MQDHRYQYLVSTEWLSDHLGAPDLVVLDGSWHLPTSDRKAETEYRQAHIPGAIFFDIDAVSDKDSDLPHMLPSPAQFASTMRRLGVGDGQTIVIYDSVGIYSAPRVWWMFRAMGAPRVFVLEGGLPRWLSEERPVEDGVVRRPQRHFTARLDHAMVATRDDVINALRTGEATVVDARSAERFAGTAPEPRKGVRSGHMPGARNLPYTRLIGPDGSLKAIDAVNEAFVDAGVDLSKPVITSCGSGVSAAILNLALRSLGHTSISVYDGSWAEWGGDPKLPVATGHDVDA</sequence>
<reference evidence="10" key="1">
    <citation type="submission" date="2023-07" db="EMBL/GenBank/DDBJ databases">
        <title>Genomic Encyclopedia of Type Strains, Phase IV (KMG-IV): sequencing the most valuable type-strain genomes for metagenomic binning, comparative biology and taxonomic classification.</title>
        <authorList>
            <person name="Goeker M."/>
        </authorList>
    </citation>
    <scope>NUCLEOTIDE SEQUENCE</scope>
    <source>
        <strain evidence="10">DSM 21202</strain>
    </source>
</reference>
<feature type="domain" description="Rhodanese" evidence="9">
    <location>
        <begin position="167"/>
        <end position="281"/>
    </location>
</feature>
<name>A0AAE4ATM3_9HYPH</name>
<evidence type="ECO:0000256" key="8">
    <source>
        <dbReference type="ARBA" id="ARBA00078354"/>
    </source>
</evidence>
<dbReference type="SMART" id="SM00450">
    <property type="entry name" value="RHOD"/>
    <property type="match status" value="2"/>
</dbReference>
<evidence type="ECO:0000256" key="7">
    <source>
        <dbReference type="ARBA" id="ARBA00070833"/>
    </source>
</evidence>
<dbReference type="InterPro" id="IPR045078">
    <property type="entry name" value="TST/MPST-like"/>
</dbReference>
<dbReference type="Pfam" id="PF00581">
    <property type="entry name" value="Rhodanese"/>
    <property type="match status" value="2"/>
</dbReference>
<dbReference type="FunFam" id="3.40.250.10:FF:000015">
    <property type="entry name" value="Sulfurtransferase"/>
    <property type="match status" value="1"/>
</dbReference>
<gene>
    <name evidence="10" type="ORF">J2S73_002792</name>
</gene>
<organism evidence="10 11">
    <name type="scientific">Amorphus orientalis</name>
    <dbReference type="NCBI Taxonomy" id="649198"/>
    <lineage>
        <taxon>Bacteria</taxon>
        <taxon>Pseudomonadati</taxon>
        <taxon>Pseudomonadota</taxon>
        <taxon>Alphaproteobacteria</taxon>
        <taxon>Hyphomicrobiales</taxon>
        <taxon>Amorphaceae</taxon>
        <taxon>Amorphus</taxon>
    </lineage>
</organism>
<dbReference type="InterPro" id="IPR001763">
    <property type="entry name" value="Rhodanese-like_dom"/>
</dbReference>
<dbReference type="FunFam" id="3.40.250.10:FF:000001">
    <property type="entry name" value="Sulfurtransferase"/>
    <property type="match status" value="1"/>
</dbReference>
<evidence type="ECO:0000256" key="4">
    <source>
        <dbReference type="ARBA" id="ARBA00022737"/>
    </source>
</evidence>
<dbReference type="RefSeq" id="WP_306886160.1">
    <property type="nucleotide sequence ID" value="NZ_JAUSUL010000002.1"/>
</dbReference>
<dbReference type="InterPro" id="IPR036873">
    <property type="entry name" value="Rhodanese-like_dom_sf"/>
</dbReference>
<accession>A0AAE4ATM3</accession>
<evidence type="ECO:0000256" key="2">
    <source>
        <dbReference type="ARBA" id="ARBA00022490"/>
    </source>
</evidence>
<dbReference type="SUPFAM" id="SSF52821">
    <property type="entry name" value="Rhodanese/Cell cycle control phosphatase"/>
    <property type="match status" value="2"/>
</dbReference>
<keyword evidence="11" id="KW-1185">Reference proteome</keyword>
<dbReference type="AlphaFoldDB" id="A0AAE4ATM3"/>
<evidence type="ECO:0000313" key="11">
    <source>
        <dbReference type="Proteomes" id="UP001229244"/>
    </source>
</evidence>
<keyword evidence="3 10" id="KW-0808">Transferase</keyword>
<evidence type="ECO:0000313" key="10">
    <source>
        <dbReference type="EMBL" id="MDQ0316335.1"/>
    </source>
</evidence>
<dbReference type="PROSITE" id="PS00380">
    <property type="entry name" value="RHODANESE_1"/>
    <property type="match status" value="1"/>
</dbReference>
<dbReference type="CDD" id="cd01449">
    <property type="entry name" value="TST_Repeat_2"/>
    <property type="match status" value="1"/>
</dbReference>
<evidence type="ECO:0000256" key="3">
    <source>
        <dbReference type="ARBA" id="ARBA00022679"/>
    </source>
</evidence>
<dbReference type="GO" id="GO:0005737">
    <property type="term" value="C:cytoplasm"/>
    <property type="evidence" value="ECO:0007669"/>
    <property type="project" value="UniProtKB-SubCell"/>
</dbReference>
<dbReference type="EC" id="2.8.1.2" evidence="6"/>
<dbReference type="InterPro" id="IPR001307">
    <property type="entry name" value="Thiosulphate_STrfase_CS"/>
</dbReference>